<keyword evidence="1" id="KW-0472">Membrane</keyword>
<organism evidence="2">
    <name type="scientific">Zea mays</name>
    <name type="common">Maize</name>
    <dbReference type="NCBI Taxonomy" id="4577"/>
    <lineage>
        <taxon>Eukaryota</taxon>
        <taxon>Viridiplantae</taxon>
        <taxon>Streptophyta</taxon>
        <taxon>Embryophyta</taxon>
        <taxon>Tracheophyta</taxon>
        <taxon>Spermatophyta</taxon>
        <taxon>Magnoliopsida</taxon>
        <taxon>Liliopsida</taxon>
        <taxon>Poales</taxon>
        <taxon>Poaceae</taxon>
        <taxon>PACMAD clade</taxon>
        <taxon>Panicoideae</taxon>
        <taxon>Andropogonodae</taxon>
        <taxon>Andropogoneae</taxon>
        <taxon>Tripsacinae</taxon>
        <taxon>Zea</taxon>
    </lineage>
</organism>
<protein>
    <submittedName>
        <fullName evidence="2">Uncharacterized protein</fullName>
    </submittedName>
</protein>
<feature type="transmembrane region" description="Helical" evidence="1">
    <location>
        <begin position="28"/>
        <end position="50"/>
    </location>
</feature>
<reference evidence="2" key="1">
    <citation type="journal article" date="2009" name="PLoS Genet.">
        <title>Sequencing, mapping, and analysis of 27,455 maize full-length cDNAs.</title>
        <authorList>
            <person name="Soderlund C."/>
            <person name="Descour A."/>
            <person name="Kudrna D."/>
            <person name="Bomhoff M."/>
            <person name="Boyd L."/>
            <person name="Currie J."/>
            <person name="Angelova A."/>
            <person name="Collura K."/>
            <person name="Wissotski M."/>
            <person name="Ashley E."/>
            <person name="Morrow D."/>
            <person name="Fernandes J."/>
            <person name="Walbot V."/>
            <person name="Yu Y."/>
        </authorList>
    </citation>
    <scope>NUCLEOTIDE SEQUENCE</scope>
    <source>
        <strain evidence="2">B73</strain>
    </source>
</reference>
<accession>B4FMM7</accession>
<sequence length="87" mass="10286">MHQVRSLLLQTVLQGRLHPMMNCNFKIFWLWIYSYHLVKVAKIITIALLGRMRNWARVVRNTTITFLLQMKSMLLGIVLLGDCLTWI</sequence>
<keyword evidence="1" id="KW-0812">Transmembrane</keyword>
<keyword evidence="1" id="KW-1133">Transmembrane helix</keyword>
<dbReference type="EMBL" id="BT038365">
    <property type="protein sequence ID" value="ACF83370.1"/>
    <property type="molecule type" value="mRNA"/>
</dbReference>
<name>B4FMM7_MAIZE</name>
<proteinExistence type="evidence at transcript level"/>
<feature type="transmembrane region" description="Helical" evidence="1">
    <location>
        <begin position="62"/>
        <end position="81"/>
    </location>
</feature>
<dbReference type="AlphaFoldDB" id="B4FMM7"/>
<evidence type="ECO:0000256" key="1">
    <source>
        <dbReference type="SAM" id="Phobius"/>
    </source>
</evidence>
<evidence type="ECO:0000313" key="2">
    <source>
        <dbReference type="EMBL" id="ACF83370.1"/>
    </source>
</evidence>